<dbReference type="PANTHER" id="PTHR30485:SF0">
    <property type="entry name" value="NI_FE-HYDROGENASE 1 B-TYPE CYTOCHROME SUBUNIT-RELATED"/>
    <property type="match status" value="1"/>
</dbReference>
<feature type="transmembrane region" description="Helical" evidence="12">
    <location>
        <begin position="28"/>
        <end position="53"/>
    </location>
</feature>
<dbReference type="InterPro" id="IPR051542">
    <property type="entry name" value="Hydrogenase_cytochrome"/>
</dbReference>
<keyword evidence="4" id="KW-1003">Cell membrane</keyword>
<keyword evidence="15" id="KW-1185">Reference proteome</keyword>
<gene>
    <name evidence="14" type="ORF">SUTMEG_15010</name>
</gene>
<dbReference type="RefSeq" id="WP_120177197.1">
    <property type="nucleotide sequence ID" value="NZ_AP018786.1"/>
</dbReference>
<evidence type="ECO:0000256" key="2">
    <source>
        <dbReference type="ARBA" id="ARBA00008622"/>
    </source>
</evidence>
<dbReference type="Pfam" id="PF01292">
    <property type="entry name" value="Ni_hydr_CYTB"/>
    <property type="match status" value="1"/>
</dbReference>
<evidence type="ECO:0000256" key="11">
    <source>
        <dbReference type="ARBA" id="ARBA00023136"/>
    </source>
</evidence>
<dbReference type="KEGG" id="sutt:SUTMEG_15010"/>
<dbReference type="GO" id="GO:0022904">
    <property type="term" value="P:respiratory electron transport chain"/>
    <property type="evidence" value="ECO:0007669"/>
    <property type="project" value="InterPro"/>
</dbReference>
<evidence type="ECO:0000256" key="6">
    <source>
        <dbReference type="ARBA" id="ARBA00022692"/>
    </source>
</evidence>
<keyword evidence="5" id="KW-0349">Heme</keyword>
<name>A0A2Z6ICH2_9BURK</name>
<dbReference type="Gene3D" id="1.20.950.20">
    <property type="entry name" value="Transmembrane di-heme cytochromes, Chain C"/>
    <property type="match status" value="1"/>
</dbReference>
<dbReference type="GO" id="GO:0009055">
    <property type="term" value="F:electron transfer activity"/>
    <property type="evidence" value="ECO:0007669"/>
    <property type="project" value="InterPro"/>
</dbReference>
<dbReference type="InterPro" id="IPR011577">
    <property type="entry name" value="Cyt_b561_bac/Ni-Hgenase"/>
</dbReference>
<feature type="transmembrane region" description="Helical" evidence="12">
    <location>
        <begin position="135"/>
        <end position="157"/>
    </location>
</feature>
<comment type="similarity">
    <text evidence="2">Belongs to the HupC/HyaC/HydC family.</text>
</comment>
<evidence type="ECO:0000256" key="7">
    <source>
        <dbReference type="ARBA" id="ARBA00022723"/>
    </source>
</evidence>
<comment type="subcellular location">
    <subcellularLocation>
        <location evidence="1">Cell membrane</location>
        <topology evidence="1">Multi-pass membrane protein</topology>
    </subcellularLocation>
</comment>
<protein>
    <submittedName>
        <fullName evidence="14">Ni/Fe-hydrogenase, b-type cytochrome subunit</fullName>
    </submittedName>
</protein>
<sequence length="234" mass="26588">MKIDPVTFEVDVSAGTHPIYVWEAPVRVWHWAMAIAMAVMIVTGFLIGAPLTANIGDTWSTYDFGYVRLAHFVAGIVFTGLFVYRLYWAAVGNRYARMIFLPPLWSFKWWKGVFSQVAYYLFMKKTAPEYAGHNPLAQLAMFAMFVLGSFLIIITGLALYAQAWGWDTGWMTYFGWVFTLFGDAQAVRTVHHALMYVFILFSIAHIYMSFREDVMGGATTLSSMSTGLRMFKGH</sequence>
<keyword evidence="3" id="KW-0813">Transport</keyword>
<evidence type="ECO:0000313" key="14">
    <source>
        <dbReference type="EMBL" id="BBF23610.1"/>
    </source>
</evidence>
<keyword evidence="7" id="KW-0479">Metal-binding</keyword>
<evidence type="ECO:0000256" key="3">
    <source>
        <dbReference type="ARBA" id="ARBA00022448"/>
    </source>
</evidence>
<evidence type="ECO:0000256" key="8">
    <source>
        <dbReference type="ARBA" id="ARBA00022982"/>
    </source>
</evidence>
<dbReference type="AlphaFoldDB" id="A0A2Z6ICH2"/>
<dbReference type="InterPro" id="IPR016174">
    <property type="entry name" value="Di-haem_cyt_TM"/>
</dbReference>
<dbReference type="OrthoDB" id="197262at2"/>
<keyword evidence="9 12" id="KW-1133">Transmembrane helix</keyword>
<feature type="transmembrane region" description="Helical" evidence="12">
    <location>
        <begin position="65"/>
        <end position="87"/>
    </location>
</feature>
<dbReference type="Proteomes" id="UP000271003">
    <property type="component" value="Chromosome"/>
</dbReference>
<feature type="domain" description="Cytochrome b561 bacterial/Ni-hydrogenase" evidence="13">
    <location>
        <begin position="21"/>
        <end position="227"/>
    </location>
</feature>
<dbReference type="SUPFAM" id="SSF81342">
    <property type="entry name" value="Transmembrane di-heme cytochromes"/>
    <property type="match status" value="1"/>
</dbReference>
<evidence type="ECO:0000256" key="10">
    <source>
        <dbReference type="ARBA" id="ARBA00023004"/>
    </source>
</evidence>
<dbReference type="PRINTS" id="PR00161">
    <property type="entry name" value="NIHGNASECYTB"/>
</dbReference>
<dbReference type="GO" id="GO:0005886">
    <property type="term" value="C:plasma membrane"/>
    <property type="evidence" value="ECO:0007669"/>
    <property type="project" value="UniProtKB-SubCell"/>
</dbReference>
<dbReference type="EMBL" id="AP018786">
    <property type="protein sequence ID" value="BBF23610.1"/>
    <property type="molecule type" value="Genomic_DNA"/>
</dbReference>
<organism evidence="14 15">
    <name type="scientific">Sutterella megalosphaeroides</name>
    <dbReference type="NCBI Taxonomy" id="2494234"/>
    <lineage>
        <taxon>Bacteria</taxon>
        <taxon>Pseudomonadati</taxon>
        <taxon>Pseudomonadota</taxon>
        <taxon>Betaproteobacteria</taxon>
        <taxon>Burkholderiales</taxon>
        <taxon>Sutterellaceae</taxon>
        <taxon>Sutterella</taxon>
    </lineage>
</organism>
<evidence type="ECO:0000313" key="15">
    <source>
        <dbReference type="Proteomes" id="UP000271003"/>
    </source>
</evidence>
<evidence type="ECO:0000256" key="5">
    <source>
        <dbReference type="ARBA" id="ARBA00022617"/>
    </source>
</evidence>
<evidence type="ECO:0000256" key="4">
    <source>
        <dbReference type="ARBA" id="ARBA00022475"/>
    </source>
</evidence>
<dbReference type="InterPro" id="IPR000516">
    <property type="entry name" value="Ni-dep_Hydgase_cyt-B"/>
</dbReference>
<dbReference type="GO" id="GO:0020037">
    <property type="term" value="F:heme binding"/>
    <property type="evidence" value="ECO:0007669"/>
    <property type="project" value="TreeGrafter"/>
</dbReference>
<evidence type="ECO:0000256" key="9">
    <source>
        <dbReference type="ARBA" id="ARBA00022989"/>
    </source>
</evidence>
<evidence type="ECO:0000256" key="12">
    <source>
        <dbReference type="SAM" id="Phobius"/>
    </source>
</evidence>
<keyword evidence="10" id="KW-0408">Iron</keyword>
<accession>A0A2Z6ICH2</accession>
<reference evidence="14 15" key="1">
    <citation type="journal article" date="2018" name="Int. J. Syst. Evol. Microbiol.">
        <title>Mesosutterella multiformis gen. nov., sp. nov., a member of the family Sutterellaceae and Sutterella megalosphaeroides sp. nov., isolated from human faeces.</title>
        <authorList>
            <person name="Sakamoto M."/>
            <person name="Ikeyama N."/>
            <person name="Kunihiro T."/>
            <person name="Iino T."/>
            <person name="Yuki M."/>
            <person name="Ohkuma M."/>
        </authorList>
    </citation>
    <scope>NUCLEOTIDE SEQUENCE [LARGE SCALE GENOMIC DNA]</scope>
    <source>
        <strain evidence="14 15">6FBBBH3</strain>
    </source>
</reference>
<proteinExistence type="inferred from homology"/>
<evidence type="ECO:0000256" key="1">
    <source>
        <dbReference type="ARBA" id="ARBA00004651"/>
    </source>
</evidence>
<keyword evidence="11 12" id="KW-0472">Membrane</keyword>
<keyword evidence="8" id="KW-0249">Electron transport</keyword>
<dbReference type="PANTHER" id="PTHR30485">
    <property type="entry name" value="NI/FE-HYDROGENASE 1 B-TYPE CYTOCHROME SUBUNIT"/>
    <property type="match status" value="1"/>
</dbReference>
<evidence type="ECO:0000259" key="13">
    <source>
        <dbReference type="Pfam" id="PF01292"/>
    </source>
</evidence>
<dbReference type="GO" id="GO:0005506">
    <property type="term" value="F:iron ion binding"/>
    <property type="evidence" value="ECO:0007669"/>
    <property type="project" value="InterPro"/>
</dbReference>
<dbReference type="NCBIfam" id="TIGR02125">
    <property type="entry name" value="CytB-hydogenase"/>
    <property type="match status" value="1"/>
</dbReference>
<feature type="transmembrane region" description="Helical" evidence="12">
    <location>
        <begin position="193"/>
        <end position="210"/>
    </location>
</feature>
<keyword evidence="6 12" id="KW-0812">Transmembrane</keyword>